<comment type="caution">
    <text evidence="1">The sequence shown here is derived from an EMBL/GenBank/DDBJ whole genome shotgun (WGS) entry which is preliminary data.</text>
</comment>
<reference evidence="1 2" key="1">
    <citation type="submission" date="2020-08" db="EMBL/GenBank/DDBJ databases">
        <title>Novel species isolated from subtropical streams in China.</title>
        <authorList>
            <person name="Lu H."/>
        </authorList>
    </citation>
    <scope>NUCLEOTIDE SEQUENCE [LARGE SCALE GENOMIC DNA]</scope>
    <source>
        <strain evidence="1 2">CCTCC AB 2015119</strain>
    </source>
</reference>
<keyword evidence="2" id="KW-1185">Reference proteome</keyword>
<dbReference type="EMBL" id="JACOFT010000007">
    <property type="protein sequence ID" value="MBC3813106.1"/>
    <property type="molecule type" value="Genomic_DNA"/>
</dbReference>
<proteinExistence type="predicted"/>
<sequence length="41" mass="4923">MGLLARWFRFQPSEIDGLMLDEFRDWVKEASVQIKREHGDD</sequence>
<protein>
    <submittedName>
        <fullName evidence="1">GpE family phage tail protein</fullName>
    </submittedName>
</protein>
<evidence type="ECO:0000313" key="2">
    <source>
        <dbReference type="Proteomes" id="UP000637632"/>
    </source>
</evidence>
<dbReference type="Proteomes" id="UP000637632">
    <property type="component" value="Unassembled WGS sequence"/>
</dbReference>
<name>A0ABR6XL77_9BURK</name>
<accession>A0ABR6XL77</accession>
<organism evidence="1 2">
    <name type="scientific">Undibacterium aquatile</name>
    <dbReference type="NCBI Taxonomy" id="1537398"/>
    <lineage>
        <taxon>Bacteria</taxon>
        <taxon>Pseudomonadati</taxon>
        <taxon>Pseudomonadota</taxon>
        <taxon>Betaproteobacteria</taxon>
        <taxon>Burkholderiales</taxon>
        <taxon>Oxalobacteraceae</taxon>
        <taxon>Undibacterium</taxon>
    </lineage>
</organism>
<evidence type="ECO:0000313" key="1">
    <source>
        <dbReference type="EMBL" id="MBC3813106.1"/>
    </source>
</evidence>
<gene>
    <name evidence="1" type="ORF">H8K26_16820</name>
</gene>